<comment type="similarity">
    <text evidence="5">Belongs to the ABC-2 integral membrane protein family.</text>
</comment>
<dbReference type="EMBL" id="JAMAST010000027">
    <property type="protein sequence ID" value="MCL1632929.1"/>
    <property type="molecule type" value="Genomic_DNA"/>
</dbReference>
<reference evidence="7 8" key="1">
    <citation type="submission" date="2022-05" db="EMBL/GenBank/DDBJ databases">
        <title>Sporolactobacillus sp nov CPB3-1, isolated from tree bark (Mangifera indica L.).</title>
        <authorList>
            <person name="Phuengjayaem S."/>
            <person name="Tanasupawat S."/>
        </authorList>
    </citation>
    <scope>NUCLEOTIDE SEQUENCE [LARGE SCALE GENOMIC DNA]</scope>
    <source>
        <strain evidence="7 8">CPB3-1</strain>
    </source>
</reference>
<evidence type="ECO:0000313" key="7">
    <source>
        <dbReference type="EMBL" id="MCL1632929.1"/>
    </source>
</evidence>
<accession>A0ABT0MF92</accession>
<keyword evidence="2 5" id="KW-0812">Transmembrane</keyword>
<evidence type="ECO:0000256" key="2">
    <source>
        <dbReference type="ARBA" id="ARBA00022692"/>
    </source>
</evidence>
<dbReference type="PROSITE" id="PS51012">
    <property type="entry name" value="ABC_TM2"/>
    <property type="match status" value="1"/>
</dbReference>
<keyword evidence="5" id="KW-0813">Transport</keyword>
<proteinExistence type="inferred from homology"/>
<dbReference type="InterPro" id="IPR000412">
    <property type="entry name" value="ABC_2_transport"/>
</dbReference>
<keyword evidence="5" id="KW-1003">Cell membrane</keyword>
<dbReference type="InterPro" id="IPR051784">
    <property type="entry name" value="Nod_factor_ABC_transporter"/>
</dbReference>
<protein>
    <recommendedName>
        <fullName evidence="5">Transport permease protein</fullName>
    </recommendedName>
</protein>
<comment type="caution">
    <text evidence="7">The sequence shown here is derived from an EMBL/GenBank/DDBJ whole genome shotgun (WGS) entry which is preliminary data.</text>
</comment>
<feature type="transmembrane region" description="Helical" evidence="5">
    <location>
        <begin position="162"/>
        <end position="180"/>
    </location>
</feature>
<feature type="transmembrane region" description="Helical" evidence="5">
    <location>
        <begin position="124"/>
        <end position="150"/>
    </location>
</feature>
<dbReference type="PRINTS" id="PR00164">
    <property type="entry name" value="ABC2TRNSPORT"/>
</dbReference>
<gene>
    <name evidence="7" type="ORF">M3N64_13465</name>
</gene>
<dbReference type="PIRSF" id="PIRSF006648">
    <property type="entry name" value="DrrB"/>
    <property type="match status" value="1"/>
</dbReference>
<dbReference type="PANTHER" id="PTHR43229:SF2">
    <property type="entry name" value="NODULATION PROTEIN J"/>
    <property type="match status" value="1"/>
</dbReference>
<dbReference type="RefSeq" id="WP_249103814.1">
    <property type="nucleotide sequence ID" value="NZ_JAMAST010000027.1"/>
</dbReference>
<dbReference type="Pfam" id="PF01061">
    <property type="entry name" value="ABC2_membrane"/>
    <property type="match status" value="1"/>
</dbReference>
<keyword evidence="3 5" id="KW-1133">Transmembrane helix</keyword>
<comment type="subcellular location">
    <subcellularLocation>
        <location evidence="5">Cell membrane</location>
        <topology evidence="5">Multi-pass membrane protein</topology>
    </subcellularLocation>
    <subcellularLocation>
        <location evidence="1">Membrane</location>
        <topology evidence="1">Multi-pass membrane protein</topology>
    </subcellularLocation>
</comment>
<feature type="transmembrane region" description="Helical" evidence="5">
    <location>
        <begin position="51"/>
        <end position="73"/>
    </location>
</feature>
<keyword evidence="8" id="KW-1185">Reference proteome</keyword>
<dbReference type="InterPro" id="IPR013525">
    <property type="entry name" value="ABC2_TM"/>
</dbReference>
<feature type="transmembrane region" description="Helical" evidence="5">
    <location>
        <begin position="21"/>
        <end position="39"/>
    </location>
</feature>
<keyword evidence="4 5" id="KW-0472">Membrane</keyword>
<feature type="transmembrane region" description="Helical" evidence="5">
    <location>
        <begin position="94"/>
        <end position="118"/>
    </location>
</feature>
<dbReference type="InterPro" id="IPR047817">
    <property type="entry name" value="ABC2_TM_bact-type"/>
</dbReference>
<evidence type="ECO:0000256" key="1">
    <source>
        <dbReference type="ARBA" id="ARBA00004141"/>
    </source>
</evidence>
<evidence type="ECO:0000259" key="6">
    <source>
        <dbReference type="PROSITE" id="PS51012"/>
    </source>
</evidence>
<feature type="domain" description="ABC transmembrane type-2" evidence="6">
    <location>
        <begin position="19"/>
        <end position="245"/>
    </location>
</feature>
<name>A0ABT0MF92_9BACL</name>
<dbReference type="Proteomes" id="UP001203004">
    <property type="component" value="Unassembled WGS sequence"/>
</dbReference>
<evidence type="ECO:0000256" key="5">
    <source>
        <dbReference type="RuleBase" id="RU361157"/>
    </source>
</evidence>
<evidence type="ECO:0000313" key="8">
    <source>
        <dbReference type="Proteomes" id="UP001203004"/>
    </source>
</evidence>
<evidence type="ECO:0000256" key="3">
    <source>
        <dbReference type="ARBA" id="ARBA00022989"/>
    </source>
</evidence>
<feature type="transmembrane region" description="Helical" evidence="5">
    <location>
        <begin position="223"/>
        <end position="242"/>
    </location>
</feature>
<organism evidence="7 8">
    <name type="scientific">Sporolactobacillus mangiferae</name>
    <dbReference type="NCBI Taxonomy" id="2940498"/>
    <lineage>
        <taxon>Bacteria</taxon>
        <taxon>Bacillati</taxon>
        <taxon>Bacillota</taxon>
        <taxon>Bacilli</taxon>
        <taxon>Bacillales</taxon>
        <taxon>Sporolactobacillaceae</taxon>
        <taxon>Sporolactobacillus</taxon>
    </lineage>
</organism>
<sequence length="247" mass="27177">MQTINLFWRSVRWRFQNPVTIIMTLVQPLIWLLLFSTIFGGNKAEGNYTSFILPGILVMSVLSSSGVSGIANYSLKTGGSYYRIKISPVKRSSIILAHILDAAVLSFIQAAILIGISLLMSVRIASGISGVLIMIILLFLTIAFVSALSYAISLTLPDENSFIALVNTITLPLFFVSSALMPSEQIPHGFRIPVFINPFTHVIDSLRMLVLKSSIDWTQLISTVRLLFVLCIASFALAVHSLNNENQ</sequence>
<dbReference type="PANTHER" id="PTHR43229">
    <property type="entry name" value="NODULATION PROTEIN J"/>
    <property type="match status" value="1"/>
</dbReference>
<evidence type="ECO:0000256" key="4">
    <source>
        <dbReference type="ARBA" id="ARBA00023136"/>
    </source>
</evidence>